<feature type="domain" description="K Homology" evidence="4">
    <location>
        <begin position="467"/>
        <end position="540"/>
    </location>
</feature>
<keyword evidence="2" id="KW-0694">RNA-binding</keyword>
<dbReference type="InterPro" id="IPR004087">
    <property type="entry name" value="KH_dom"/>
</dbReference>
<proteinExistence type="predicted"/>
<keyword evidence="6" id="KW-1185">Reference proteome</keyword>
<feature type="region of interest" description="Disordered" evidence="3">
    <location>
        <begin position="200"/>
        <end position="286"/>
    </location>
</feature>
<feature type="region of interest" description="Disordered" evidence="3">
    <location>
        <begin position="122"/>
        <end position="163"/>
    </location>
</feature>
<evidence type="ECO:0000256" key="1">
    <source>
        <dbReference type="ARBA" id="ARBA00022737"/>
    </source>
</evidence>
<evidence type="ECO:0000313" key="5">
    <source>
        <dbReference type="EMBL" id="GAA0139076.1"/>
    </source>
</evidence>
<evidence type="ECO:0000256" key="2">
    <source>
        <dbReference type="PROSITE-ProRule" id="PRU00117"/>
    </source>
</evidence>
<keyword evidence="1" id="KW-0677">Repeat</keyword>
<evidence type="ECO:0000256" key="3">
    <source>
        <dbReference type="SAM" id="MobiDB-lite"/>
    </source>
</evidence>
<protein>
    <submittedName>
        <fullName evidence="5">RNA metabolism protein</fullName>
    </submittedName>
</protein>
<dbReference type="PROSITE" id="PS50084">
    <property type="entry name" value="KH_TYPE_1"/>
    <property type="match status" value="4"/>
</dbReference>
<organism evidence="5 6">
    <name type="scientific">Lithospermum erythrorhizon</name>
    <name type="common">Purple gromwell</name>
    <name type="synonym">Lithospermum officinale var. erythrorhizon</name>
    <dbReference type="NCBI Taxonomy" id="34254"/>
    <lineage>
        <taxon>Eukaryota</taxon>
        <taxon>Viridiplantae</taxon>
        <taxon>Streptophyta</taxon>
        <taxon>Embryophyta</taxon>
        <taxon>Tracheophyta</taxon>
        <taxon>Spermatophyta</taxon>
        <taxon>Magnoliopsida</taxon>
        <taxon>eudicotyledons</taxon>
        <taxon>Gunneridae</taxon>
        <taxon>Pentapetalae</taxon>
        <taxon>asterids</taxon>
        <taxon>lamiids</taxon>
        <taxon>Boraginales</taxon>
        <taxon>Boraginaceae</taxon>
        <taxon>Boraginoideae</taxon>
        <taxon>Lithospermeae</taxon>
        <taxon>Lithospermum</taxon>
    </lineage>
</organism>
<gene>
    <name evidence="5" type="ORF">LIER_00697</name>
</gene>
<dbReference type="CDD" id="cd22459">
    <property type="entry name" value="KH-I_PEPPER_rpt1_like"/>
    <property type="match status" value="1"/>
</dbReference>
<feature type="domain" description="K Homology" evidence="4">
    <location>
        <begin position="552"/>
        <end position="627"/>
    </location>
</feature>
<feature type="domain" description="K Homology" evidence="4">
    <location>
        <begin position="746"/>
        <end position="816"/>
    </location>
</feature>
<dbReference type="SMART" id="SM00322">
    <property type="entry name" value="KH"/>
    <property type="match status" value="5"/>
</dbReference>
<dbReference type="InterPro" id="IPR036612">
    <property type="entry name" value="KH_dom_type_1_sf"/>
</dbReference>
<dbReference type="CDD" id="cd22460">
    <property type="entry name" value="KH-I_PEPPER_rpt2_like"/>
    <property type="match status" value="2"/>
</dbReference>
<name>A0AAV3NJS6_LITER</name>
<accession>A0AAV3NJS6</accession>
<feature type="compositionally biased region" description="Basic and acidic residues" evidence="3">
    <location>
        <begin position="260"/>
        <end position="275"/>
    </location>
</feature>
<feature type="region of interest" description="Disordered" evidence="3">
    <location>
        <begin position="416"/>
        <end position="440"/>
    </location>
</feature>
<dbReference type="InterPro" id="IPR004088">
    <property type="entry name" value="KH_dom_type_1"/>
</dbReference>
<dbReference type="AlphaFoldDB" id="A0AAV3NJS6"/>
<evidence type="ECO:0000259" key="4">
    <source>
        <dbReference type="SMART" id="SM00322"/>
    </source>
</evidence>
<feature type="compositionally biased region" description="Basic and acidic residues" evidence="3">
    <location>
        <begin position="423"/>
        <end position="440"/>
    </location>
</feature>
<dbReference type="Gene3D" id="3.30.1370.10">
    <property type="entry name" value="K Homology domain, type 1"/>
    <property type="match status" value="4"/>
</dbReference>
<reference evidence="5 6" key="1">
    <citation type="submission" date="2024-01" db="EMBL/GenBank/DDBJ databases">
        <title>The complete chloroplast genome sequence of Lithospermum erythrorhizon: insights into the phylogenetic relationship among Boraginaceae species and the maternal lineages of purple gromwells.</title>
        <authorList>
            <person name="Okada T."/>
            <person name="Watanabe K."/>
        </authorList>
    </citation>
    <scope>NUCLEOTIDE SEQUENCE [LARGE SCALE GENOMIC DNA]</scope>
</reference>
<dbReference type="GO" id="GO:0003723">
    <property type="term" value="F:RNA binding"/>
    <property type="evidence" value="ECO:0007669"/>
    <property type="project" value="UniProtKB-UniRule"/>
</dbReference>
<feature type="compositionally biased region" description="Basic and acidic residues" evidence="3">
    <location>
        <begin position="219"/>
        <end position="249"/>
    </location>
</feature>
<dbReference type="EMBL" id="BAABME010000056">
    <property type="protein sequence ID" value="GAA0139076.1"/>
    <property type="molecule type" value="Genomic_DNA"/>
</dbReference>
<sequence length="822" mass="88501">MEATSVELTPSKRPHEETDAEENGKEKLQKSEGLNNSPLKILPKINVIRVLCPISRIDSVIGDDGISQIRQQFGVDVEVEEIASGCDETVILICGLDKDNEMGIEKSNVEGGDAEMGLEKSEIDGFEADKTEKSDKFDEGGDEMGSGKSNFEGDDADKNEKSDEFCEKDVEMGYEKSNVDGFEADRKGKCEKFDEMDAEMGTEKSNVDGGDAGMVSGKSKVDGFEADKNEKSEKSVENDAEMGSEKKSNVDGNDAGMGPEKSKVDGFEVEKSEKLDENDDNEEKKKELVSIEKSGAENKDEAIDKALLFLFKKMVGQAGMNGGGEVDDKAQSHVMRLIVFSSQVSSLLGKNGGFIKKMSNESGAEIKILPRDKLPLCASSADDLVQISGELDAVRKALQSVCKQLREGFSNQDILSDVQPLRDSSHPSSRQDKSARSDHSFRCQGPLYAAGFRDGERGFPTRMNPPDVLAFHLLCPAEKVGGLIGKGGTIVNALQHETGCEIKVLEGVAGSDDRVIAISGPAHPEDRISAAQDAVLRVHSRIVRAGPDSNEGSVTAKLLVSSNQIGCLLGKGGAIITDMRKSSGAFIRILGKDVIPKNAAENEEVVQINGEPQAVHKALMQITARLQDRFFRDAFSSNHAFPDQMTPFSSFRGRRGFSPPGMYHNMGPPSLGGLRPRGGHQLDGRPPFAHDFRSPGIPDKMPSSTPWGPQQGMVDGDGPMGFPDYRRAPARRIGGFGGENHPATITSTTMEVVVPYSVVPAIYGEGGGCLRQIREISDAKITIADTKPGATETVIIISGTPEQTNAAQSLIQAFVISETEVP</sequence>
<dbReference type="SUPFAM" id="SSF54791">
    <property type="entry name" value="Eukaryotic type KH-domain (KH-domain type I)"/>
    <property type="match status" value="5"/>
</dbReference>
<feature type="compositionally biased region" description="Basic and acidic residues" evidence="3">
    <location>
        <begin position="13"/>
        <end position="30"/>
    </location>
</feature>
<comment type="caution">
    <text evidence="5">The sequence shown here is derived from an EMBL/GenBank/DDBJ whole genome shotgun (WGS) entry which is preliminary data.</text>
</comment>
<feature type="region of interest" description="Disordered" evidence="3">
    <location>
        <begin position="1"/>
        <end position="33"/>
    </location>
</feature>
<dbReference type="PANTHER" id="PTHR10288">
    <property type="entry name" value="KH DOMAIN CONTAINING RNA BINDING PROTEIN"/>
    <property type="match status" value="1"/>
</dbReference>
<dbReference type="Proteomes" id="UP001454036">
    <property type="component" value="Unassembled WGS sequence"/>
</dbReference>
<dbReference type="Pfam" id="PF00013">
    <property type="entry name" value="KH_1"/>
    <property type="match status" value="4"/>
</dbReference>
<feature type="domain" description="K Homology" evidence="4">
    <location>
        <begin position="331"/>
        <end position="406"/>
    </location>
</feature>
<feature type="domain" description="K Homology" evidence="4">
    <location>
        <begin position="44"/>
        <end position="114"/>
    </location>
</feature>
<feature type="compositionally biased region" description="Basic and acidic residues" evidence="3">
    <location>
        <begin position="122"/>
        <end position="139"/>
    </location>
</feature>
<evidence type="ECO:0000313" key="6">
    <source>
        <dbReference type="Proteomes" id="UP001454036"/>
    </source>
</evidence>